<keyword evidence="9 12" id="KW-1133">Transmembrane helix</keyword>
<evidence type="ECO:0000256" key="11">
    <source>
        <dbReference type="ARBA" id="ARBA00023136"/>
    </source>
</evidence>
<dbReference type="InterPro" id="IPR003660">
    <property type="entry name" value="HAMP_dom"/>
</dbReference>
<reference evidence="15" key="1">
    <citation type="journal article" date="2019" name="Int. J. Syst. Evol. Microbiol.">
        <title>The Global Catalogue of Microorganisms (GCM) 10K type strain sequencing project: providing services to taxonomists for standard genome sequencing and annotation.</title>
        <authorList>
            <consortium name="The Broad Institute Genomics Platform"/>
            <consortium name="The Broad Institute Genome Sequencing Center for Infectious Disease"/>
            <person name="Wu L."/>
            <person name="Ma J."/>
        </authorList>
    </citation>
    <scope>NUCLEOTIDE SEQUENCE [LARGE SCALE GENOMIC DNA]</scope>
    <source>
        <strain evidence="15">CGMCC 1.15044</strain>
    </source>
</reference>
<keyword evidence="3" id="KW-0597">Phosphoprotein</keyword>
<dbReference type="SMART" id="SM00304">
    <property type="entry name" value="HAMP"/>
    <property type="match status" value="1"/>
</dbReference>
<dbReference type="InterPro" id="IPR010559">
    <property type="entry name" value="Sig_transdc_His_kin_internal"/>
</dbReference>
<evidence type="ECO:0000256" key="2">
    <source>
        <dbReference type="ARBA" id="ARBA00022475"/>
    </source>
</evidence>
<dbReference type="Gene3D" id="3.30.565.10">
    <property type="entry name" value="Histidine kinase-like ATPase, C-terminal domain"/>
    <property type="match status" value="1"/>
</dbReference>
<dbReference type="SUPFAM" id="SSF158472">
    <property type="entry name" value="HAMP domain-like"/>
    <property type="match status" value="1"/>
</dbReference>
<evidence type="ECO:0000256" key="5">
    <source>
        <dbReference type="ARBA" id="ARBA00022692"/>
    </source>
</evidence>
<dbReference type="PROSITE" id="PS50885">
    <property type="entry name" value="HAMP"/>
    <property type="match status" value="1"/>
</dbReference>
<evidence type="ECO:0000256" key="8">
    <source>
        <dbReference type="ARBA" id="ARBA00022840"/>
    </source>
</evidence>
<comment type="caution">
    <text evidence="14">The sequence shown here is derived from an EMBL/GenBank/DDBJ whole genome shotgun (WGS) entry which is preliminary data.</text>
</comment>
<dbReference type="CDD" id="cd06225">
    <property type="entry name" value="HAMP"/>
    <property type="match status" value="1"/>
</dbReference>
<dbReference type="GO" id="GO:0016301">
    <property type="term" value="F:kinase activity"/>
    <property type="evidence" value="ECO:0007669"/>
    <property type="project" value="UniProtKB-KW"/>
</dbReference>
<gene>
    <name evidence="14" type="ORF">GCM10010917_34940</name>
</gene>
<evidence type="ECO:0000313" key="15">
    <source>
        <dbReference type="Proteomes" id="UP000609323"/>
    </source>
</evidence>
<dbReference type="Pfam" id="PF02518">
    <property type="entry name" value="HATPase_c"/>
    <property type="match status" value="1"/>
</dbReference>
<protein>
    <submittedName>
        <fullName evidence="14">Histidine kinase</fullName>
    </submittedName>
</protein>
<keyword evidence="15" id="KW-1185">Reference proteome</keyword>
<keyword evidence="10" id="KW-0902">Two-component regulatory system</keyword>
<comment type="subcellular location">
    <subcellularLocation>
        <location evidence="1">Cell membrane</location>
        <topology evidence="1">Multi-pass membrane protein</topology>
    </subcellularLocation>
</comment>
<dbReference type="EMBL" id="BMHF01000014">
    <property type="protein sequence ID" value="GGA46647.1"/>
    <property type="molecule type" value="Genomic_DNA"/>
</dbReference>
<evidence type="ECO:0000313" key="14">
    <source>
        <dbReference type="EMBL" id="GGA46647.1"/>
    </source>
</evidence>
<evidence type="ECO:0000256" key="7">
    <source>
        <dbReference type="ARBA" id="ARBA00022777"/>
    </source>
</evidence>
<dbReference type="InterPro" id="IPR003594">
    <property type="entry name" value="HATPase_dom"/>
</dbReference>
<evidence type="ECO:0000256" key="6">
    <source>
        <dbReference type="ARBA" id="ARBA00022741"/>
    </source>
</evidence>
<dbReference type="Proteomes" id="UP000609323">
    <property type="component" value="Unassembled WGS sequence"/>
</dbReference>
<proteinExistence type="predicted"/>
<organism evidence="14 15">
    <name type="scientific">Paenibacillus physcomitrellae</name>
    <dbReference type="NCBI Taxonomy" id="1619311"/>
    <lineage>
        <taxon>Bacteria</taxon>
        <taxon>Bacillati</taxon>
        <taxon>Bacillota</taxon>
        <taxon>Bacilli</taxon>
        <taxon>Bacillales</taxon>
        <taxon>Paenibacillaceae</taxon>
        <taxon>Paenibacillus</taxon>
    </lineage>
</organism>
<keyword evidence="11 12" id="KW-0472">Membrane</keyword>
<feature type="transmembrane region" description="Helical" evidence="12">
    <location>
        <begin position="303"/>
        <end position="322"/>
    </location>
</feature>
<sequence>MMQRTWMRFSQQTLFGKIFIVMVVSTISVALVTSLIMVQVAQNLFMNTFSITNSKVITQIKNSFEDFNYGIVTVSNEVAQSFTVKTFLTEGDQDSLTDAQSVYRMTEQMKHIQTSLDLKEVAVAVLGINGRSYFNNRAYWTGTTEELRDSVLYEETIQHPEKLSYHYFKGSEETDGQPLIIASKALRTPSTKEIYGVLFMMIREPDFRQFYANFTSVGNDVVIVDQQGLIVSSNLEDRIGERSEELLRSAAAIQESDLDYTTVNSRGVNGIVLADNLPTYDFYIVNLIDKKMALAKLFPVKQIVVTGAAIVAASLLILFIIIRRVTRSLRLLVRQMSRVTKRNFHNYITIGGSYETKELGTAFNYMLDELNDYISKLVQTQKEQRNAELAALQRQINPHFLYNTLASVNILVQRGNKEKATETIHALISLLQNTISNVAETITVEEELVNLKHYVFINQVRYGTGIQVDFFVSPDCMKAKLPKLILQPFVENSFFHGFKDRNTGYIYVMIAREGGILLCEVVDNGDGMDLEPGPNKLPNSSNRRQMFNGIGVRNVHERILLLYGENYGVSIESKPGEGTKIRLRIPWEVHDEHAETRSYTM</sequence>
<evidence type="ECO:0000256" key="10">
    <source>
        <dbReference type="ARBA" id="ARBA00023012"/>
    </source>
</evidence>
<name>A0ABQ1GMY9_9BACL</name>
<keyword evidence="7 14" id="KW-0418">Kinase</keyword>
<evidence type="ECO:0000256" key="12">
    <source>
        <dbReference type="SAM" id="Phobius"/>
    </source>
</evidence>
<keyword evidence="4" id="KW-0808">Transferase</keyword>
<evidence type="ECO:0000256" key="9">
    <source>
        <dbReference type="ARBA" id="ARBA00022989"/>
    </source>
</evidence>
<keyword evidence="6" id="KW-0547">Nucleotide-binding</keyword>
<evidence type="ECO:0000256" key="4">
    <source>
        <dbReference type="ARBA" id="ARBA00022679"/>
    </source>
</evidence>
<keyword evidence="8" id="KW-0067">ATP-binding</keyword>
<dbReference type="Pfam" id="PF06580">
    <property type="entry name" value="His_kinase"/>
    <property type="match status" value="1"/>
</dbReference>
<keyword evidence="5 12" id="KW-0812">Transmembrane</keyword>
<dbReference type="PANTHER" id="PTHR34220:SF11">
    <property type="entry name" value="SENSOR PROTEIN KINASE HPTS"/>
    <property type="match status" value="1"/>
</dbReference>
<accession>A0ABQ1GMY9</accession>
<dbReference type="InterPro" id="IPR050640">
    <property type="entry name" value="Bact_2-comp_sensor_kinase"/>
</dbReference>
<dbReference type="Gene3D" id="6.10.340.10">
    <property type="match status" value="1"/>
</dbReference>
<feature type="domain" description="HAMP" evidence="13">
    <location>
        <begin position="323"/>
        <end position="375"/>
    </location>
</feature>
<evidence type="ECO:0000256" key="3">
    <source>
        <dbReference type="ARBA" id="ARBA00022553"/>
    </source>
</evidence>
<dbReference type="PANTHER" id="PTHR34220">
    <property type="entry name" value="SENSOR HISTIDINE KINASE YPDA"/>
    <property type="match status" value="1"/>
</dbReference>
<keyword evidence="2" id="KW-1003">Cell membrane</keyword>
<dbReference type="SUPFAM" id="SSF55874">
    <property type="entry name" value="ATPase domain of HSP90 chaperone/DNA topoisomerase II/histidine kinase"/>
    <property type="match status" value="1"/>
</dbReference>
<dbReference type="Pfam" id="PF00672">
    <property type="entry name" value="HAMP"/>
    <property type="match status" value="1"/>
</dbReference>
<evidence type="ECO:0000256" key="1">
    <source>
        <dbReference type="ARBA" id="ARBA00004651"/>
    </source>
</evidence>
<dbReference type="InterPro" id="IPR036890">
    <property type="entry name" value="HATPase_C_sf"/>
</dbReference>
<feature type="transmembrane region" description="Helical" evidence="12">
    <location>
        <begin position="20"/>
        <end position="41"/>
    </location>
</feature>
<evidence type="ECO:0000259" key="13">
    <source>
        <dbReference type="PROSITE" id="PS50885"/>
    </source>
</evidence>